<sequence>MVGDRDVVGSLEGRSAIVTGSSSGIGLAVAERLAALGARVVVNSRDAARAEAVAEKIVADGGTAVGVAADVSVPAGGQTLADAALDAFGRLDVLVNNAGIPLVKPAEEITPDDWANVLATNLSGPLFCAQAAARVMLARGGGTIVNVSSVLGSTAIPGRAAYATAKHGLEGLTRSLAVEWADRGIRVVSVGPAYVATPFVERTMATGKFSAADLERRTPLGRLGTPAEVADVVAFLVSPAAAYITGSGVAIDGGWLAYGGW</sequence>
<dbReference type="InterPro" id="IPR020904">
    <property type="entry name" value="Sc_DH/Rdtase_CS"/>
</dbReference>
<keyword evidence="5" id="KW-1185">Reference proteome</keyword>
<dbReference type="PRINTS" id="PR00080">
    <property type="entry name" value="SDRFAMILY"/>
</dbReference>
<dbReference type="RefSeq" id="WP_144751743.1">
    <property type="nucleotide sequence ID" value="NZ_VMNW02000025.1"/>
</dbReference>
<dbReference type="SMART" id="SM00822">
    <property type="entry name" value="PKS_KR"/>
    <property type="match status" value="1"/>
</dbReference>
<protein>
    <submittedName>
        <fullName evidence="4">SDR family oxidoreductase</fullName>
    </submittedName>
</protein>
<evidence type="ECO:0000259" key="3">
    <source>
        <dbReference type="SMART" id="SM00822"/>
    </source>
</evidence>
<dbReference type="InterPro" id="IPR050259">
    <property type="entry name" value="SDR"/>
</dbReference>
<dbReference type="PROSITE" id="PS00061">
    <property type="entry name" value="ADH_SHORT"/>
    <property type="match status" value="1"/>
</dbReference>
<dbReference type="AlphaFoldDB" id="A0A5N0V4Q0"/>
<dbReference type="PANTHER" id="PTHR42879">
    <property type="entry name" value="3-OXOACYL-(ACYL-CARRIER-PROTEIN) REDUCTASE"/>
    <property type="match status" value="1"/>
</dbReference>
<accession>A0A5N0V4Q0</accession>
<dbReference type="GO" id="GO:0032787">
    <property type="term" value="P:monocarboxylic acid metabolic process"/>
    <property type="evidence" value="ECO:0007669"/>
    <property type="project" value="UniProtKB-ARBA"/>
</dbReference>
<dbReference type="PRINTS" id="PR00081">
    <property type="entry name" value="GDHRDH"/>
</dbReference>
<dbReference type="SUPFAM" id="SSF51735">
    <property type="entry name" value="NAD(P)-binding Rossmann-fold domains"/>
    <property type="match status" value="1"/>
</dbReference>
<feature type="domain" description="Ketoreductase" evidence="3">
    <location>
        <begin position="14"/>
        <end position="193"/>
    </location>
</feature>
<evidence type="ECO:0000256" key="1">
    <source>
        <dbReference type="ARBA" id="ARBA00006484"/>
    </source>
</evidence>
<dbReference type="InterPro" id="IPR036291">
    <property type="entry name" value="NAD(P)-bd_dom_sf"/>
</dbReference>
<evidence type="ECO:0000313" key="5">
    <source>
        <dbReference type="Proteomes" id="UP000319769"/>
    </source>
</evidence>
<dbReference type="OrthoDB" id="9804774at2"/>
<comment type="caution">
    <text evidence="4">The sequence shown here is derived from an EMBL/GenBank/DDBJ whole genome shotgun (WGS) entry which is preliminary data.</text>
</comment>
<dbReference type="PANTHER" id="PTHR42879:SF2">
    <property type="entry name" value="3-OXOACYL-[ACYL-CARRIER-PROTEIN] REDUCTASE FABG"/>
    <property type="match status" value="1"/>
</dbReference>
<organism evidence="4 5">
    <name type="scientific">Amycolatopsis acidicola</name>
    <dbReference type="NCBI Taxonomy" id="2596893"/>
    <lineage>
        <taxon>Bacteria</taxon>
        <taxon>Bacillati</taxon>
        <taxon>Actinomycetota</taxon>
        <taxon>Actinomycetes</taxon>
        <taxon>Pseudonocardiales</taxon>
        <taxon>Pseudonocardiaceae</taxon>
        <taxon>Amycolatopsis</taxon>
    </lineage>
</organism>
<evidence type="ECO:0000313" key="4">
    <source>
        <dbReference type="EMBL" id="KAA9160063.1"/>
    </source>
</evidence>
<reference evidence="4" key="1">
    <citation type="submission" date="2019-09" db="EMBL/GenBank/DDBJ databases">
        <authorList>
            <person name="Teo W.F.A."/>
            <person name="Duangmal K."/>
        </authorList>
    </citation>
    <scope>NUCLEOTIDE SEQUENCE [LARGE SCALE GENOMIC DNA]</scope>
    <source>
        <strain evidence="4">K81G1</strain>
    </source>
</reference>
<gene>
    <name evidence="4" type="ORF">FPZ12_018400</name>
</gene>
<dbReference type="GO" id="GO:0016491">
    <property type="term" value="F:oxidoreductase activity"/>
    <property type="evidence" value="ECO:0007669"/>
    <property type="project" value="UniProtKB-KW"/>
</dbReference>
<proteinExistence type="inferred from homology"/>
<dbReference type="FunFam" id="3.40.50.720:FF:000084">
    <property type="entry name" value="Short-chain dehydrogenase reductase"/>
    <property type="match status" value="1"/>
</dbReference>
<name>A0A5N0V4Q0_9PSEU</name>
<dbReference type="Pfam" id="PF13561">
    <property type="entry name" value="adh_short_C2"/>
    <property type="match status" value="1"/>
</dbReference>
<dbReference type="InterPro" id="IPR002347">
    <property type="entry name" value="SDR_fam"/>
</dbReference>
<comment type="similarity">
    <text evidence="1">Belongs to the short-chain dehydrogenases/reductases (SDR) family.</text>
</comment>
<dbReference type="Gene3D" id="3.40.50.720">
    <property type="entry name" value="NAD(P)-binding Rossmann-like Domain"/>
    <property type="match status" value="1"/>
</dbReference>
<evidence type="ECO:0000256" key="2">
    <source>
        <dbReference type="ARBA" id="ARBA00023002"/>
    </source>
</evidence>
<dbReference type="NCBIfam" id="NF005559">
    <property type="entry name" value="PRK07231.1"/>
    <property type="match status" value="1"/>
</dbReference>
<dbReference type="InterPro" id="IPR057326">
    <property type="entry name" value="KR_dom"/>
</dbReference>
<dbReference type="EMBL" id="VMNW02000025">
    <property type="protein sequence ID" value="KAA9160063.1"/>
    <property type="molecule type" value="Genomic_DNA"/>
</dbReference>
<dbReference type="CDD" id="cd05233">
    <property type="entry name" value="SDR_c"/>
    <property type="match status" value="1"/>
</dbReference>
<keyword evidence="2" id="KW-0560">Oxidoreductase</keyword>
<dbReference type="Proteomes" id="UP000319769">
    <property type="component" value="Unassembled WGS sequence"/>
</dbReference>